<dbReference type="PANTHER" id="PTHR23526">
    <property type="entry name" value="INTEGRAL MEMBRANE TRANSPORT PROTEIN-RELATED"/>
    <property type="match status" value="1"/>
</dbReference>
<feature type="transmembrane region" description="Helical" evidence="5">
    <location>
        <begin position="21"/>
        <end position="41"/>
    </location>
</feature>
<gene>
    <name evidence="6" type="ORF">H5P28_16245</name>
</gene>
<dbReference type="InterPro" id="IPR052528">
    <property type="entry name" value="Sugar_transport-like"/>
</dbReference>
<evidence type="ECO:0000256" key="1">
    <source>
        <dbReference type="ARBA" id="ARBA00022692"/>
    </source>
</evidence>
<dbReference type="RefSeq" id="WP_185676747.1">
    <property type="nucleotide sequence ID" value="NZ_JACHVB010000052.1"/>
</dbReference>
<dbReference type="Pfam" id="PF07690">
    <property type="entry name" value="MFS_1"/>
    <property type="match status" value="1"/>
</dbReference>
<feature type="transmembrane region" description="Helical" evidence="5">
    <location>
        <begin position="81"/>
        <end position="100"/>
    </location>
</feature>
<comment type="caution">
    <text evidence="6">The sequence shown here is derived from an EMBL/GenBank/DDBJ whole genome shotgun (WGS) entry which is preliminary data.</text>
</comment>
<feature type="transmembrane region" description="Helical" evidence="5">
    <location>
        <begin position="355"/>
        <end position="377"/>
    </location>
</feature>
<reference evidence="6 7" key="1">
    <citation type="submission" date="2020-07" db="EMBL/GenBank/DDBJ databases">
        <authorList>
            <person name="Feng X."/>
        </authorList>
    </citation>
    <scope>NUCLEOTIDE SEQUENCE [LARGE SCALE GENOMIC DNA]</scope>
    <source>
        <strain evidence="6 7">JCM31066</strain>
    </source>
</reference>
<keyword evidence="2 5" id="KW-1133">Transmembrane helix</keyword>
<evidence type="ECO:0000256" key="3">
    <source>
        <dbReference type="ARBA" id="ARBA00023136"/>
    </source>
</evidence>
<dbReference type="Gene3D" id="1.20.1250.20">
    <property type="entry name" value="MFS general substrate transporter like domains"/>
    <property type="match status" value="1"/>
</dbReference>
<accession>A0A842HK06</accession>
<keyword evidence="3 5" id="KW-0472">Membrane</keyword>
<feature type="transmembrane region" description="Helical" evidence="5">
    <location>
        <begin position="178"/>
        <end position="201"/>
    </location>
</feature>
<dbReference type="PANTHER" id="PTHR23526:SF2">
    <property type="entry name" value="MAJOR FACILITATOR SUPERFAMILY (MFS) PROFILE DOMAIN-CONTAINING PROTEIN"/>
    <property type="match status" value="1"/>
</dbReference>
<feature type="transmembrane region" description="Helical" evidence="5">
    <location>
        <begin position="294"/>
        <end position="312"/>
    </location>
</feature>
<keyword evidence="1 5" id="KW-0812">Transmembrane</keyword>
<feature type="transmembrane region" description="Helical" evidence="5">
    <location>
        <begin position="47"/>
        <end position="69"/>
    </location>
</feature>
<organism evidence="6 7">
    <name type="scientific">Ruficoccus amylovorans</name>
    <dbReference type="NCBI Taxonomy" id="1804625"/>
    <lineage>
        <taxon>Bacteria</taxon>
        <taxon>Pseudomonadati</taxon>
        <taxon>Verrucomicrobiota</taxon>
        <taxon>Opitutia</taxon>
        <taxon>Puniceicoccales</taxon>
        <taxon>Cerasicoccaceae</taxon>
        <taxon>Ruficoccus</taxon>
    </lineage>
</organism>
<dbReference type="InterPro" id="IPR036259">
    <property type="entry name" value="MFS_trans_sf"/>
</dbReference>
<evidence type="ECO:0000313" key="7">
    <source>
        <dbReference type="Proteomes" id="UP000546464"/>
    </source>
</evidence>
<evidence type="ECO:0000313" key="6">
    <source>
        <dbReference type="EMBL" id="MBC2595817.1"/>
    </source>
</evidence>
<feature type="transmembrane region" description="Helical" evidence="5">
    <location>
        <begin position="324"/>
        <end position="343"/>
    </location>
</feature>
<feature type="transmembrane region" description="Helical" evidence="5">
    <location>
        <begin position="112"/>
        <end position="133"/>
    </location>
</feature>
<feature type="transmembrane region" description="Helical" evidence="5">
    <location>
        <begin position="222"/>
        <end position="242"/>
    </location>
</feature>
<dbReference type="InterPro" id="IPR011701">
    <property type="entry name" value="MFS"/>
</dbReference>
<proteinExistence type="predicted"/>
<evidence type="ECO:0000256" key="4">
    <source>
        <dbReference type="SAM" id="MobiDB-lite"/>
    </source>
</evidence>
<feature type="transmembrane region" description="Helical" evidence="5">
    <location>
        <begin position="389"/>
        <end position="409"/>
    </location>
</feature>
<keyword evidence="7" id="KW-1185">Reference proteome</keyword>
<feature type="region of interest" description="Disordered" evidence="4">
    <location>
        <begin position="449"/>
        <end position="473"/>
    </location>
</feature>
<feature type="transmembrane region" description="Helical" evidence="5">
    <location>
        <begin position="153"/>
        <end position="172"/>
    </location>
</feature>
<protein>
    <submittedName>
        <fullName evidence="6">MFS transporter</fullName>
    </submittedName>
</protein>
<dbReference type="SUPFAM" id="SSF103473">
    <property type="entry name" value="MFS general substrate transporter"/>
    <property type="match status" value="1"/>
</dbReference>
<name>A0A842HK06_9BACT</name>
<dbReference type="GO" id="GO:0022857">
    <property type="term" value="F:transmembrane transporter activity"/>
    <property type="evidence" value="ECO:0007669"/>
    <property type="project" value="InterPro"/>
</dbReference>
<dbReference type="Proteomes" id="UP000546464">
    <property type="component" value="Unassembled WGS sequence"/>
</dbReference>
<feature type="transmembrane region" description="Helical" evidence="5">
    <location>
        <begin position="262"/>
        <end position="282"/>
    </location>
</feature>
<evidence type="ECO:0000256" key="2">
    <source>
        <dbReference type="ARBA" id="ARBA00022989"/>
    </source>
</evidence>
<dbReference type="EMBL" id="JACHVB010000052">
    <property type="protein sequence ID" value="MBC2595817.1"/>
    <property type="molecule type" value="Genomic_DNA"/>
</dbReference>
<evidence type="ECO:0000256" key="5">
    <source>
        <dbReference type="SAM" id="Phobius"/>
    </source>
</evidence>
<dbReference type="AlphaFoldDB" id="A0A842HK06"/>
<sequence length="473" mass="52069">MDAQTRSNLRYGIADGVLATPWTILSLPAGFIISALLNLHYGIRPGMFGLIVSLPAWANASQILLLPFLARFFTARDMTLAMSWLNVGLWGMLAAVLPFLPDDNRVAAGQIFLIFYILASASASFLGLGWLAWIRQWVPPEIRGVYFGRRNRYIALVTLAFLIVSMVLLGRYPDSVATYQAILIIGAGMRFGSVLMQHRIIDDHSTHEPLVQGQWWSQLRVALRHPGFIAFIGFNAWVNFWINMTGPFGTVFVYEQLHLSPGQFAVFNILSTLTGALTMPLWGKFIDRRGCVPAIGLGLLMWQTQNYLWAVLTPETSWILYPMWLWGGGTAAAFLLGSFNLLLKIIPQEAKTAGISLNLAATSVAAGAAPIIAGVILDLGQDRGWSELLIYRIGFVLCPTAILLSLLLLKRIREPDSDPRYSTVWGATRMLRQSLQSFGLAALANTTLVGRKPRQPGPGPDNSSPASPEKGEE</sequence>